<reference evidence="2" key="1">
    <citation type="journal article" date="2019" name="Int. J. Syst. Evol. Microbiol.">
        <title>The Global Catalogue of Microorganisms (GCM) 10K type strain sequencing project: providing services to taxonomists for standard genome sequencing and annotation.</title>
        <authorList>
            <consortium name="The Broad Institute Genomics Platform"/>
            <consortium name="The Broad Institute Genome Sequencing Center for Infectious Disease"/>
            <person name="Wu L."/>
            <person name="Ma J."/>
        </authorList>
    </citation>
    <scope>NUCLEOTIDE SEQUENCE [LARGE SCALE GENOMIC DNA]</scope>
    <source>
        <strain evidence="2">CGMCC 4.1621</strain>
    </source>
</reference>
<dbReference type="Proteomes" id="UP001596410">
    <property type="component" value="Unassembled WGS sequence"/>
</dbReference>
<name>A0ABW2EP39_9BACI</name>
<evidence type="ECO:0000313" key="1">
    <source>
        <dbReference type="EMBL" id="MFC7063007.1"/>
    </source>
</evidence>
<organism evidence="1 2">
    <name type="scientific">Halobacillus seohaensis</name>
    <dbReference type="NCBI Taxonomy" id="447421"/>
    <lineage>
        <taxon>Bacteria</taxon>
        <taxon>Bacillati</taxon>
        <taxon>Bacillota</taxon>
        <taxon>Bacilli</taxon>
        <taxon>Bacillales</taxon>
        <taxon>Bacillaceae</taxon>
        <taxon>Halobacillus</taxon>
    </lineage>
</organism>
<protein>
    <submittedName>
        <fullName evidence="1">Uncharacterized protein</fullName>
    </submittedName>
</protein>
<gene>
    <name evidence="1" type="ORF">ACFQIC_14340</name>
</gene>
<dbReference type="EMBL" id="JBHSZV010000037">
    <property type="protein sequence ID" value="MFC7063007.1"/>
    <property type="molecule type" value="Genomic_DNA"/>
</dbReference>
<dbReference type="RefSeq" id="WP_204711526.1">
    <property type="nucleotide sequence ID" value="NZ_JBHSZV010000037.1"/>
</dbReference>
<keyword evidence="2" id="KW-1185">Reference proteome</keyword>
<sequence length="83" mass="9794">MDLKEKLQSHGYDHIDILLIDEERNQETVAGITLHKVTDLEYKLYLDPDSIKYELDQDNPFFVANQAREEDDPVEVKGFILEW</sequence>
<accession>A0ABW2EP39</accession>
<comment type="caution">
    <text evidence="1">The sequence shown here is derived from an EMBL/GenBank/DDBJ whole genome shotgun (WGS) entry which is preliminary data.</text>
</comment>
<proteinExistence type="predicted"/>
<evidence type="ECO:0000313" key="2">
    <source>
        <dbReference type="Proteomes" id="UP001596410"/>
    </source>
</evidence>